<keyword evidence="1" id="KW-0175">Coiled coil</keyword>
<proteinExistence type="predicted"/>
<dbReference type="EMBL" id="JAPFFF010000058">
    <property type="protein sequence ID" value="KAK8837696.1"/>
    <property type="molecule type" value="Genomic_DNA"/>
</dbReference>
<feature type="region of interest" description="Disordered" evidence="2">
    <location>
        <begin position="1"/>
        <end position="35"/>
    </location>
</feature>
<evidence type="ECO:0000256" key="1">
    <source>
        <dbReference type="SAM" id="Coils"/>
    </source>
</evidence>
<evidence type="ECO:0000313" key="3">
    <source>
        <dbReference type="EMBL" id="KAK8837696.1"/>
    </source>
</evidence>
<dbReference type="Proteomes" id="UP001470230">
    <property type="component" value="Unassembled WGS sequence"/>
</dbReference>
<feature type="compositionally biased region" description="Low complexity" evidence="2">
    <location>
        <begin position="12"/>
        <end position="29"/>
    </location>
</feature>
<comment type="caution">
    <text evidence="3">The sequence shown here is derived from an EMBL/GenBank/DDBJ whole genome shotgun (WGS) entry which is preliminary data.</text>
</comment>
<accession>A0ABR2GVK9</accession>
<keyword evidence="4" id="KW-1185">Reference proteome</keyword>
<evidence type="ECO:0000313" key="4">
    <source>
        <dbReference type="Proteomes" id="UP001470230"/>
    </source>
</evidence>
<protein>
    <recommendedName>
        <fullName evidence="5">Lebercilin domain-containing protein</fullName>
    </recommendedName>
</protein>
<feature type="coiled-coil region" evidence="1">
    <location>
        <begin position="164"/>
        <end position="205"/>
    </location>
</feature>
<gene>
    <name evidence="3" type="ORF">M9Y10_036231</name>
</gene>
<evidence type="ECO:0000256" key="2">
    <source>
        <dbReference type="SAM" id="MobiDB-lite"/>
    </source>
</evidence>
<feature type="coiled-coil region" evidence="1">
    <location>
        <begin position="35"/>
        <end position="137"/>
    </location>
</feature>
<reference evidence="3 4" key="1">
    <citation type="submission" date="2024-04" db="EMBL/GenBank/DDBJ databases">
        <title>Tritrichomonas musculus Genome.</title>
        <authorList>
            <person name="Alves-Ferreira E."/>
            <person name="Grigg M."/>
            <person name="Lorenzi H."/>
            <person name="Galac M."/>
        </authorList>
    </citation>
    <scope>NUCLEOTIDE SEQUENCE [LARGE SCALE GENOMIC DNA]</scope>
    <source>
        <strain evidence="3 4">EAF2021</strain>
    </source>
</reference>
<sequence>MSRYSQSNYINSSHFTTTNTLDTHTNSTSARQKQRQITKEDIDELKIEREKLLEEKSQLKAKIARLEVQSKRSVRTANANPQLLTQLDREYKTVEHLIMQQRAQINELLMSDNAAQRQELQEEAKIIYQERVRLQDLQLQQQITLNEAKKELNELLASDGPAVFEKQAKKIESLEEKLRKYEHANKKLAAKVKALKAKKALEEESAAGAIGSRAAQISAQIKEVVKATDEIEEKIAKSVEQHKKVMKSLQISLLQRGMDPQDE</sequence>
<evidence type="ECO:0008006" key="5">
    <source>
        <dbReference type="Google" id="ProtNLM"/>
    </source>
</evidence>
<feature type="compositionally biased region" description="Polar residues" evidence="2">
    <location>
        <begin position="1"/>
        <end position="11"/>
    </location>
</feature>
<organism evidence="3 4">
    <name type="scientific">Tritrichomonas musculus</name>
    <dbReference type="NCBI Taxonomy" id="1915356"/>
    <lineage>
        <taxon>Eukaryota</taxon>
        <taxon>Metamonada</taxon>
        <taxon>Parabasalia</taxon>
        <taxon>Tritrichomonadida</taxon>
        <taxon>Tritrichomonadidae</taxon>
        <taxon>Tritrichomonas</taxon>
    </lineage>
</organism>
<name>A0ABR2GVK9_9EUKA</name>